<dbReference type="AlphaFoldDB" id="A0A2G9V0B2"/>
<dbReference type="Gene3D" id="1.10.510.10">
    <property type="entry name" value="Transferase(Phosphotransferase) domain 1"/>
    <property type="match status" value="1"/>
</dbReference>
<dbReference type="InterPro" id="IPR044131">
    <property type="entry name" value="PKc_DYR1A/1B"/>
</dbReference>
<keyword evidence="4" id="KW-0808">Transferase</keyword>
<feature type="region of interest" description="Disordered" evidence="12">
    <location>
        <begin position="311"/>
        <end position="346"/>
    </location>
</feature>
<proteinExistence type="predicted"/>
<dbReference type="PROSITE" id="PS00108">
    <property type="entry name" value="PROTEIN_KINASE_ST"/>
    <property type="match status" value="1"/>
</dbReference>
<evidence type="ECO:0000256" key="11">
    <source>
        <dbReference type="ARBA" id="ARBA00051680"/>
    </source>
</evidence>
<dbReference type="EMBL" id="KZ345094">
    <property type="protein sequence ID" value="PIO75913.1"/>
    <property type="molecule type" value="Genomic_DNA"/>
</dbReference>
<evidence type="ECO:0000259" key="13">
    <source>
        <dbReference type="PROSITE" id="PS50011"/>
    </source>
</evidence>
<feature type="region of interest" description="Disordered" evidence="12">
    <location>
        <begin position="274"/>
        <end position="297"/>
    </location>
</feature>
<reference evidence="14 15" key="1">
    <citation type="submission" date="2015-09" db="EMBL/GenBank/DDBJ databases">
        <title>Draft genome of the parasitic nematode Teladorsagia circumcincta isolate WARC Sus (inbred).</title>
        <authorList>
            <person name="Mitreva M."/>
        </authorList>
    </citation>
    <scope>NUCLEOTIDE SEQUENCE [LARGE SCALE GENOMIC DNA]</scope>
    <source>
        <strain evidence="14 15">S</strain>
    </source>
</reference>
<dbReference type="InterPro" id="IPR000719">
    <property type="entry name" value="Prot_kinase_dom"/>
</dbReference>
<dbReference type="PROSITE" id="PS50011">
    <property type="entry name" value="PROTEIN_KINASE_DOM"/>
    <property type="match status" value="1"/>
</dbReference>
<dbReference type="EC" id="2.7.12.1" evidence="2"/>
<dbReference type="InterPro" id="IPR050494">
    <property type="entry name" value="Ser_Thr_dual-spec_kinase"/>
</dbReference>
<protein>
    <recommendedName>
        <fullName evidence="2">dual-specificity kinase</fullName>
        <ecNumber evidence="2">2.7.12.1</ecNumber>
    </recommendedName>
</protein>
<dbReference type="InterPro" id="IPR011009">
    <property type="entry name" value="Kinase-like_dom_sf"/>
</dbReference>
<evidence type="ECO:0000256" key="5">
    <source>
        <dbReference type="ARBA" id="ARBA00022741"/>
    </source>
</evidence>
<dbReference type="GO" id="GO:0004674">
    <property type="term" value="F:protein serine/threonine kinase activity"/>
    <property type="evidence" value="ECO:0007669"/>
    <property type="project" value="UniProtKB-KW"/>
</dbReference>
<evidence type="ECO:0000256" key="2">
    <source>
        <dbReference type="ARBA" id="ARBA00013203"/>
    </source>
</evidence>
<name>A0A2G9V0B2_TELCI</name>
<evidence type="ECO:0000313" key="15">
    <source>
        <dbReference type="Proteomes" id="UP000230423"/>
    </source>
</evidence>
<evidence type="ECO:0000256" key="12">
    <source>
        <dbReference type="SAM" id="MobiDB-lite"/>
    </source>
</evidence>
<organism evidence="14 15">
    <name type="scientific">Teladorsagia circumcincta</name>
    <name type="common">Brown stomach worm</name>
    <name type="synonym">Ostertagia circumcincta</name>
    <dbReference type="NCBI Taxonomy" id="45464"/>
    <lineage>
        <taxon>Eukaryota</taxon>
        <taxon>Metazoa</taxon>
        <taxon>Ecdysozoa</taxon>
        <taxon>Nematoda</taxon>
        <taxon>Chromadorea</taxon>
        <taxon>Rhabditida</taxon>
        <taxon>Rhabditina</taxon>
        <taxon>Rhabditomorpha</taxon>
        <taxon>Strongyloidea</taxon>
        <taxon>Trichostrongylidae</taxon>
        <taxon>Teladorsagia</taxon>
    </lineage>
</organism>
<dbReference type="OrthoDB" id="5796923at2759"/>
<dbReference type="SUPFAM" id="SSF56112">
    <property type="entry name" value="Protein kinase-like (PK-like)"/>
    <property type="match status" value="1"/>
</dbReference>
<keyword evidence="15" id="KW-1185">Reference proteome</keyword>
<evidence type="ECO:0000256" key="10">
    <source>
        <dbReference type="ARBA" id="ARBA00049308"/>
    </source>
</evidence>
<comment type="subcellular location">
    <subcellularLocation>
        <location evidence="1">Nucleus</location>
    </subcellularLocation>
</comment>
<dbReference type="CDD" id="cd14226">
    <property type="entry name" value="PKc_DYRK1"/>
    <property type="match status" value="1"/>
</dbReference>
<dbReference type="Pfam" id="PF00069">
    <property type="entry name" value="Pkinase"/>
    <property type="match status" value="1"/>
</dbReference>
<comment type="catalytic activity">
    <reaction evidence="11">
        <text>L-tyrosyl-[protein] + ATP = O-phospho-L-tyrosyl-[protein] + ADP + H(+)</text>
        <dbReference type="Rhea" id="RHEA:10596"/>
        <dbReference type="Rhea" id="RHEA-COMP:10136"/>
        <dbReference type="Rhea" id="RHEA-COMP:20101"/>
        <dbReference type="ChEBI" id="CHEBI:15378"/>
        <dbReference type="ChEBI" id="CHEBI:30616"/>
        <dbReference type="ChEBI" id="CHEBI:46858"/>
        <dbReference type="ChEBI" id="CHEBI:61978"/>
        <dbReference type="ChEBI" id="CHEBI:456216"/>
        <dbReference type="EC" id="2.7.12.1"/>
    </reaction>
</comment>
<dbReference type="FunFam" id="1.10.510.10:FF:000117">
    <property type="entry name" value="dual specificity tyrosine-phosphorylation-regulated kinase 1A isoform X1"/>
    <property type="match status" value="1"/>
</dbReference>
<dbReference type="Proteomes" id="UP000230423">
    <property type="component" value="Unassembled WGS sequence"/>
</dbReference>
<keyword evidence="7" id="KW-0067">ATP-binding</keyword>
<gene>
    <name evidence="14" type="ORF">TELCIR_02021</name>
</gene>
<dbReference type="PANTHER" id="PTHR24058">
    <property type="entry name" value="DUAL SPECIFICITY PROTEIN KINASE"/>
    <property type="match status" value="1"/>
</dbReference>
<dbReference type="PANTHER" id="PTHR24058:SF28">
    <property type="entry name" value="SERINE_THREONINE-PROTEIN KINASE MINIBRAIN"/>
    <property type="match status" value="1"/>
</dbReference>
<keyword evidence="6 14" id="KW-0418">Kinase</keyword>
<evidence type="ECO:0000256" key="9">
    <source>
        <dbReference type="ARBA" id="ARBA00049003"/>
    </source>
</evidence>
<accession>A0A2G9V0B2</accession>
<dbReference type="SMART" id="SM00220">
    <property type="entry name" value="S_TKc"/>
    <property type="match status" value="1"/>
</dbReference>
<sequence length="406" mass="46355">MMRAHDTERKYNVVLLKGHFVHRNHLCLVFELLSYNLYDLLRNTNFRGVSLNLTRKFAQQLTKTLLFLSSPELSIIHCDLKPENVLLCNPKRSKINIIDFGSSCQIGHRIYQYIQSRFYRSPEVLLGIAYDTKIDMWSLGCILVEMHTGEPLFAGSSELDQMMKIVEVLGMPPKELLDIGPKTHKYFGKTEDGVYYCKTTRDNFNKCYRGPGHRKLHDILGVTSGGPNGRRAGESGHSVEEYSKFKDLIKRMLTYDPKARISPYYAVRHPFLRPRTTSQGGQSAAADSPTYQSSRVGQDMWGSQMDCSEDAAAAQSSGILRPCHPQPNRRRLPQEDNYGQLSTKHHSSADTIHILREMYFANHPCELDDSEENGKENSATDSSVFLEINELDSDWTPRRRNRLGDK</sequence>
<evidence type="ECO:0000256" key="4">
    <source>
        <dbReference type="ARBA" id="ARBA00022679"/>
    </source>
</evidence>
<evidence type="ECO:0000256" key="1">
    <source>
        <dbReference type="ARBA" id="ARBA00004123"/>
    </source>
</evidence>
<dbReference type="GO" id="GO:0004712">
    <property type="term" value="F:protein serine/threonine/tyrosine kinase activity"/>
    <property type="evidence" value="ECO:0007669"/>
    <property type="project" value="UniProtKB-EC"/>
</dbReference>
<comment type="catalytic activity">
    <reaction evidence="10">
        <text>L-threonyl-[protein] + ATP = O-phospho-L-threonyl-[protein] + ADP + H(+)</text>
        <dbReference type="Rhea" id="RHEA:46608"/>
        <dbReference type="Rhea" id="RHEA-COMP:11060"/>
        <dbReference type="Rhea" id="RHEA-COMP:11605"/>
        <dbReference type="ChEBI" id="CHEBI:15378"/>
        <dbReference type="ChEBI" id="CHEBI:30013"/>
        <dbReference type="ChEBI" id="CHEBI:30616"/>
        <dbReference type="ChEBI" id="CHEBI:61977"/>
        <dbReference type="ChEBI" id="CHEBI:456216"/>
        <dbReference type="EC" id="2.7.12.1"/>
    </reaction>
</comment>
<dbReference type="GO" id="GO:0005634">
    <property type="term" value="C:nucleus"/>
    <property type="evidence" value="ECO:0007669"/>
    <property type="project" value="UniProtKB-SubCell"/>
</dbReference>
<keyword evidence="8" id="KW-0539">Nucleus</keyword>
<evidence type="ECO:0000256" key="8">
    <source>
        <dbReference type="ARBA" id="ARBA00023242"/>
    </source>
</evidence>
<evidence type="ECO:0000313" key="14">
    <source>
        <dbReference type="EMBL" id="PIO75913.1"/>
    </source>
</evidence>
<dbReference type="GO" id="GO:0005524">
    <property type="term" value="F:ATP binding"/>
    <property type="evidence" value="ECO:0007669"/>
    <property type="project" value="UniProtKB-KW"/>
</dbReference>
<feature type="domain" description="Protein kinase" evidence="13">
    <location>
        <begin position="1"/>
        <end position="272"/>
    </location>
</feature>
<evidence type="ECO:0000256" key="6">
    <source>
        <dbReference type="ARBA" id="ARBA00022777"/>
    </source>
</evidence>
<evidence type="ECO:0000256" key="7">
    <source>
        <dbReference type="ARBA" id="ARBA00022840"/>
    </source>
</evidence>
<keyword evidence="3" id="KW-0723">Serine/threonine-protein kinase</keyword>
<keyword evidence="5" id="KW-0547">Nucleotide-binding</keyword>
<dbReference type="InterPro" id="IPR008271">
    <property type="entry name" value="Ser/Thr_kinase_AS"/>
</dbReference>
<evidence type="ECO:0000256" key="3">
    <source>
        <dbReference type="ARBA" id="ARBA00022527"/>
    </source>
</evidence>
<comment type="catalytic activity">
    <reaction evidence="9">
        <text>L-seryl-[protein] + ATP = O-phospho-L-seryl-[protein] + ADP + H(+)</text>
        <dbReference type="Rhea" id="RHEA:17989"/>
        <dbReference type="Rhea" id="RHEA-COMP:9863"/>
        <dbReference type="Rhea" id="RHEA-COMP:11604"/>
        <dbReference type="ChEBI" id="CHEBI:15378"/>
        <dbReference type="ChEBI" id="CHEBI:29999"/>
        <dbReference type="ChEBI" id="CHEBI:30616"/>
        <dbReference type="ChEBI" id="CHEBI:83421"/>
        <dbReference type="ChEBI" id="CHEBI:456216"/>
        <dbReference type="EC" id="2.7.12.1"/>
    </reaction>
</comment>
<feature type="region of interest" description="Disordered" evidence="12">
    <location>
        <begin position="366"/>
        <end position="406"/>
    </location>
</feature>